<protein>
    <submittedName>
        <fullName evidence="1">Uncharacterized protein</fullName>
    </submittedName>
</protein>
<reference evidence="1 2" key="1">
    <citation type="submission" date="2018-01" db="EMBL/GenBank/DDBJ databases">
        <authorList>
            <person name="Gaut B.S."/>
            <person name="Morton B.R."/>
            <person name="Clegg M.T."/>
            <person name="Duvall M.R."/>
        </authorList>
    </citation>
    <scope>NUCLEOTIDE SEQUENCE [LARGE SCALE GENOMIC DNA]</scope>
    <source>
        <strain evidence="1">Cupriavidus taiwanensis cmp 52</strain>
    </source>
</reference>
<proteinExistence type="predicted"/>
<accession>A0A375J3A8</accession>
<evidence type="ECO:0000313" key="1">
    <source>
        <dbReference type="EMBL" id="SPR99587.1"/>
    </source>
</evidence>
<dbReference type="AlphaFoldDB" id="A0A375J3A8"/>
<dbReference type="EMBL" id="OVTA01000032">
    <property type="protein sequence ID" value="SPR99587.1"/>
    <property type="molecule type" value="Genomic_DNA"/>
</dbReference>
<gene>
    <name evidence="1" type="ORF">CBM2634_B10037</name>
</gene>
<name>A0A375J3A8_9BURK</name>
<evidence type="ECO:0000313" key="2">
    <source>
        <dbReference type="Proteomes" id="UP000256805"/>
    </source>
</evidence>
<organism evidence="1 2">
    <name type="scientific">Cupriavidus taiwanensis</name>
    <dbReference type="NCBI Taxonomy" id="164546"/>
    <lineage>
        <taxon>Bacteria</taxon>
        <taxon>Pseudomonadati</taxon>
        <taxon>Pseudomonadota</taxon>
        <taxon>Betaproteobacteria</taxon>
        <taxon>Burkholderiales</taxon>
        <taxon>Burkholderiaceae</taxon>
        <taxon>Cupriavidus</taxon>
    </lineage>
</organism>
<sequence length="35" mass="4023">MMHQPFSNLTKKMFLGCRRRTVLKTGENTQVGKIA</sequence>
<dbReference type="Proteomes" id="UP000256805">
    <property type="component" value="Unassembled WGS sequence"/>
</dbReference>